<dbReference type="PANTHER" id="PTHR22912:SF151">
    <property type="entry name" value="DIHYDROLIPOYL DEHYDROGENASE, MITOCHONDRIAL"/>
    <property type="match status" value="1"/>
</dbReference>
<dbReference type="PRINTS" id="PR00368">
    <property type="entry name" value="FADPNR"/>
</dbReference>
<dbReference type="Pfam" id="PF02852">
    <property type="entry name" value="Pyr_redox_dim"/>
    <property type="match status" value="1"/>
</dbReference>
<dbReference type="GO" id="GO:0050660">
    <property type="term" value="F:flavin adenine dinucleotide binding"/>
    <property type="evidence" value="ECO:0007669"/>
    <property type="project" value="InterPro"/>
</dbReference>
<evidence type="ECO:0000256" key="1">
    <source>
        <dbReference type="ARBA" id="ARBA00007532"/>
    </source>
</evidence>
<evidence type="ECO:0000256" key="12">
    <source>
        <dbReference type="PIRSR" id="PIRSR000350-3"/>
    </source>
</evidence>
<keyword evidence="8" id="KW-1015">Disulfide bond</keyword>
<feature type="binding site" evidence="12">
    <location>
        <begin position="182"/>
        <end position="189"/>
    </location>
    <ligand>
        <name>NAD(+)</name>
        <dbReference type="ChEBI" id="CHEBI:57540"/>
    </ligand>
</feature>
<evidence type="ECO:0000256" key="7">
    <source>
        <dbReference type="ARBA" id="ARBA00023027"/>
    </source>
</evidence>
<dbReference type="SUPFAM" id="SSF55424">
    <property type="entry name" value="FAD/NAD-linked reductases, dimerisation (C-terminal) domain"/>
    <property type="match status" value="1"/>
</dbReference>
<name>A0A399R402_9PROT</name>
<feature type="binding site" evidence="12">
    <location>
        <begin position="320"/>
        <end position="323"/>
    </location>
    <ligand>
        <name>FAD</name>
        <dbReference type="ChEBI" id="CHEBI:57692"/>
    </ligand>
</feature>
<feature type="binding site" evidence="12">
    <location>
        <position position="116"/>
    </location>
    <ligand>
        <name>FAD</name>
        <dbReference type="ChEBI" id="CHEBI:57692"/>
    </ligand>
</feature>
<dbReference type="AlphaFoldDB" id="A0A399R402"/>
<keyword evidence="9 14" id="KW-0676">Redox-active center</keyword>
<feature type="domain" description="FAD/NAD(P)-binding" evidence="16">
    <location>
        <begin position="5"/>
        <end position="329"/>
    </location>
</feature>
<reference evidence="17 18" key="1">
    <citation type="submission" date="2018-08" db="EMBL/GenBank/DDBJ databases">
        <title>Henriciella mobilis sp. nov., isolated from seawater.</title>
        <authorList>
            <person name="Cheng H."/>
            <person name="Wu Y.-H."/>
            <person name="Xu X.-W."/>
            <person name="Guo L.-L."/>
        </authorList>
    </citation>
    <scope>NUCLEOTIDE SEQUENCE [LARGE SCALE GENOMIC DNA]</scope>
    <source>
        <strain evidence="17 18">CCUG66934</strain>
    </source>
</reference>
<dbReference type="InterPro" id="IPR012999">
    <property type="entry name" value="Pyr_OxRdtase_I_AS"/>
</dbReference>
<dbReference type="FunFam" id="3.50.50.60:FF:000001">
    <property type="entry name" value="Dihydrolipoyl dehydrogenase, mitochondrial"/>
    <property type="match status" value="1"/>
</dbReference>
<keyword evidence="4 14" id="KW-0285">Flavoprotein</keyword>
<dbReference type="GO" id="GO:0005737">
    <property type="term" value="C:cytoplasm"/>
    <property type="evidence" value="ECO:0007669"/>
    <property type="project" value="UniProtKB-ARBA"/>
</dbReference>
<dbReference type="EC" id="1.8.1.4" evidence="2 14"/>
<dbReference type="GO" id="GO:0004148">
    <property type="term" value="F:dihydrolipoyl dehydrogenase (NADH) activity"/>
    <property type="evidence" value="ECO:0007669"/>
    <property type="project" value="UniProtKB-EC"/>
</dbReference>
<feature type="binding site" evidence="12">
    <location>
        <position position="274"/>
    </location>
    <ligand>
        <name>NAD(+)</name>
        <dbReference type="ChEBI" id="CHEBI:57540"/>
    </ligand>
</feature>
<feature type="binding site" evidence="12">
    <location>
        <position position="314"/>
    </location>
    <ligand>
        <name>FAD</name>
        <dbReference type="ChEBI" id="CHEBI:57692"/>
    </ligand>
</feature>
<evidence type="ECO:0000256" key="3">
    <source>
        <dbReference type="ARBA" id="ARBA00016961"/>
    </source>
</evidence>
<feature type="active site" description="Proton acceptor" evidence="11">
    <location>
        <position position="446"/>
    </location>
</feature>
<sequence length="467" mass="49811">MSDTYDVVIIGGGPGGYNCAIRCGQLGLKTAIIDKRGVLGGTCLNVGCIPSKALLHGSELFAAAKNDFAGLGIKMSGLELDLDQMMSQKTDAVNGLTQGVEFLMKKNKVDYVKGFGRIKEKGVVEVDGEDGEQKTLNAKNIVIATGSVPSSLPNIEIDEERVVTNEGAIALKEVPEKLIVIGAGIIGLELGSVWSRLGASVTVVEYLDRIMPGADDEIAKEAQRVFKKQGLEFRLGQKVTGVERIDDQVKLFMEPASGGEQETLEANAIIVAVGRRPYTEGLGLEAVGGKTDKRGVIETTDHFKVSDGVWAIGDCIHGPMLAHKAEDDGAAVAELIAGKAGHVDYDLVPSVVYTNPEIAWVGKTEAQLKEAGIEYKKGKFPFQANSRARTNHETTGFVKILADAKTDRILGAHMMGVGVGEMIHEICIAMEFGAASEDVARTCHAHPTMSEAVRQAAMGVEGWTMQM</sequence>
<gene>
    <name evidence="17" type="primary">lpdA</name>
    <name evidence="17" type="ORF">D1224_09455</name>
</gene>
<evidence type="ECO:0000256" key="11">
    <source>
        <dbReference type="PIRSR" id="PIRSR000350-2"/>
    </source>
</evidence>
<proteinExistence type="inferred from homology"/>
<keyword evidence="7 12" id="KW-0520">NAD</keyword>
<evidence type="ECO:0000256" key="4">
    <source>
        <dbReference type="ARBA" id="ARBA00022630"/>
    </source>
</evidence>
<evidence type="ECO:0000256" key="2">
    <source>
        <dbReference type="ARBA" id="ARBA00012608"/>
    </source>
</evidence>
<dbReference type="RefSeq" id="WP_119379632.1">
    <property type="nucleotide sequence ID" value="NZ_QWGB01000005.1"/>
</dbReference>
<keyword evidence="6 14" id="KW-0560">Oxidoreductase</keyword>
<evidence type="ECO:0000256" key="6">
    <source>
        <dbReference type="ARBA" id="ARBA00023002"/>
    </source>
</evidence>
<protein>
    <recommendedName>
        <fullName evidence="3 14">Dihydrolipoyl dehydrogenase</fullName>
        <ecNumber evidence="2 14">1.8.1.4</ecNumber>
    </recommendedName>
</protein>
<dbReference type="InterPro" id="IPR001100">
    <property type="entry name" value="Pyr_nuc-diS_OxRdtase"/>
</dbReference>
<dbReference type="InterPro" id="IPR023753">
    <property type="entry name" value="FAD/NAD-binding_dom"/>
</dbReference>
<organism evidence="17 18">
    <name type="scientific">Henriciella barbarensis</name>
    <dbReference type="NCBI Taxonomy" id="86342"/>
    <lineage>
        <taxon>Bacteria</taxon>
        <taxon>Pseudomonadati</taxon>
        <taxon>Pseudomonadota</taxon>
        <taxon>Alphaproteobacteria</taxon>
        <taxon>Hyphomonadales</taxon>
        <taxon>Hyphomonadaceae</taxon>
        <taxon>Henriciella</taxon>
    </lineage>
</organism>
<dbReference type="InterPro" id="IPR036188">
    <property type="entry name" value="FAD/NAD-bd_sf"/>
</dbReference>
<evidence type="ECO:0000259" key="15">
    <source>
        <dbReference type="Pfam" id="PF02852"/>
    </source>
</evidence>
<comment type="caution">
    <text evidence="17">The sequence shown here is derived from an EMBL/GenBank/DDBJ whole genome shotgun (WGS) entry which is preliminary data.</text>
</comment>
<feature type="disulfide bond" description="Redox-active" evidence="13">
    <location>
        <begin position="43"/>
        <end position="48"/>
    </location>
</feature>
<feature type="binding site" evidence="12">
    <location>
        <position position="205"/>
    </location>
    <ligand>
        <name>NAD(+)</name>
        <dbReference type="ChEBI" id="CHEBI:57540"/>
    </ligand>
</feature>
<feature type="binding site" evidence="12">
    <location>
        <position position="52"/>
    </location>
    <ligand>
        <name>FAD</name>
        <dbReference type="ChEBI" id="CHEBI:57692"/>
    </ligand>
</feature>
<feature type="domain" description="Pyridine nucleotide-disulphide oxidoreductase dimerisation" evidence="15">
    <location>
        <begin position="348"/>
        <end position="457"/>
    </location>
</feature>
<dbReference type="PANTHER" id="PTHR22912">
    <property type="entry name" value="DISULFIDE OXIDOREDUCTASE"/>
    <property type="match status" value="1"/>
</dbReference>
<dbReference type="Pfam" id="PF07992">
    <property type="entry name" value="Pyr_redox_2"/>
    <property type="match status" value="1"/>
</dbReference>
<dbReference type="PIRSF" id="PIRSF000350">
    <property type="entry name" value="Mercury_reductase_MerA"/>
    <property type="match status" value="1"/>
</dbReference>
<comment type="similarity">
    <text evidence="1 14">Belongs to the class-I pyridine nucleotide-disulfide oxidoreductase family.</text>
</comment>
<dbReference type="EMBL" id="QWGB01000005">
    <property type="protein sequence ID" value="RIJ24442.1"/>
    <property type="molecule type" value="Genomic_DNA"/>
</dbReference>
<dbReference type="InterPro" id="IPR016156">
    <property type="entry name" value="FAD/NAD-linked_Rdtase_dimer_sf"/>
</dbReference>
<dbReference type="GO" id="GO:0006103">
    <property type="term" value="P:2-oxoglutarate metabolic process"/>
    <property type="evidence" value="ECO:0007669"/>
    <property type="project" value="TreeGrafter"/>
</dbReference>
<evidence type="ECO:0000256" key="8">
    <source>
        <dbReference type="ARBA" id="ARBA00023157"/>
    </source>
</evidence>
<dbReference type="InterPro" id="IPR004099">
    <property type="entry name" value="Pyr_nucl-diS_OxRdtase_dimer"/>
</dbReference>
<evidence type="ECO:0000256" key="14">
    <source>
        <dbReference type="RuleBase" id="RU003692"/>
    </source>
</evidence>
<dbReference type="PRINTS" id="PR00411">
    <property type="entry name" value="PNDRDTASEI"/>
</dbReference>
<feature type="binding site" evidence="12">
    <location>
        <begin position="145"/>
        <end position="147"/>
    </location>
    <ligand>
        <name>FAD</name>
        <dbReference type="ChEBI" id="CHEBI:57692"/>
    </ligand>
</feature>
<keyword evidence="12" id="KW-0547">Nucleotide-binding</keyword>
<dbReference type="Gene3D" id="3.30.390.30">
    <property type="match status" value="1"/>
</dbReference>
<dbReference type="InterPro" id="IPR050151">
    <property type="entry name" value="Class-I_Pyr_Nuc-Dis_Oxidored"/>
</dbReference>
<dbReference type="InterPro" id="IPR006258">
    <property type="entry name" value="Lipoamide_DH"/>
</dbReference>
<evidence type="ECO:0000256" key="9">
    <source>
        <dbReference type="ARBA" id="ARBA00023284"/>
    </source>
</evidence>
<keyword evidence="5 12" id="KW-0274">FAD</keyword>
<evidence type="ECO:0000256" key="10">
    <source>
        <dbReference type="ARBA" id="ARBA00049187"/>
    </source>
</evidence>
<accession>A0A399R402</accession>
<evidence type="ECO:0000256" key="13">
    <source>
        <dbReference type="PIRSR" id="PIRSR000350-4"/>
    </source>
</evidence>
<comment type="cofactor">
    <cofactor evidence="12 14">
        <name>FAD</name>
        <dbReference type="ChEBI" id="CHEBI:57692"/>
    </cofactor>
    <text evidence="12 14">Binds 1 FAD per subunit.</text>
</comment>
<evidence type="ECO:0000313" key="17">
    <source>
        <dbReference type="EMBL" id="RIJ24442.1"/>
    </source>
</evidence>
<dbReference type="Proteomes" id="UP000265431">
    <property type="component" value="Unassembled WGS sequence"/>
</dbReference>
<dbReference type="SUPFAM" id="SSF51905">
    <property type="entry name" value="FAD/NAD(P)-binding domain"/>
    <property type="match status" value="1"/>
</dbReference>
<comment type="miscellaneous">
    <text evidence="14">The active site is a redox-active disulfide bond.</text>
</comment>
<evidence type="ECO:0000256" key="5">
    <source>
        <dbReference type="ARBA" id="ARBA00022827"/>
    </source>
</evidence>
<dbReference type="PROSITE" id="PS00076">
    <property type="entry name" value="PYRIDINE_REDOX_1"/>
    <property type="match status" value="1"/>
</dbReference>
<dbReference type="Gene3D" id="3.50.50.60">
    <property type="entry name" value="FAD/NAD(P)-binding domain"/>
    <property type="match status" value="2"/>
</dbReference>
<evidence type="ECO:0000313" key="18">
    <source>
        <dbReference type="Proteomes" id="UP000265431"/>
    </source>
</evidence>
<keyword evidence="18" id="KW-1185">Reference proteome</keyword>
<dbReference type="OrthoDB" id="7622990at2"/>
<dbReference type="FunFam" id="3.30.390.30:FF:000001">
    <property type="entry name" value="Dihydrolipoyl dehydrogenase"/>
    <property type="match status" value="1"/>
</dbReference>
<comment type="catalytic activity">
    <reaction evidence="10 14">
        <text>N(6)-[(R)-dihydrolipoyl]-L-lysyl-[protein] + NAD(+) = N(6)-[(R)-lipoyl]-L-lysyl-[protein] + NADH + H(+)</text>
        <dbReference type="Rhea" id="RHEA:15045"/>
        <dbReference type="Rhea" id="RHEA-COMP:10474"/>
        <dbReference type="Rhea" id="RHEA-COMP:10475"/>
        <dbReference type="ChEBI" id="CHEBI:15378"/>
        <dbReference type="ChEBI" id="CHEBI:57540"/>
        <dbReference type="ChEBI" id="CHEBI:57945"/>
        <dbReference type="ChEBI" id="CHEBI:83099"/>
        <dbReference type="ChEBI" id="CHEBI:83100"/>
        <dbReference type="EC" id="1.8.1.4"/>
    </reaction>
</comment>
<evidence type="ECO:0000259" key="16">
    <source>
        <dbReference type="Pfam" id="PF07992"/>
    </source>
</evidence>
<dbReference type="NCBIfam" id="TIGR01350">
    <property type="entry name" value="lipoamide_DH"/>
    <property type="match status" value="1"/>
</dbReference>